<proteinExistence type="predicted"/>
<accession>A0AAD2JWU3</accession>
<organism evidence="1 2">
    <name type="scientific">Mycena citricolor</name>
    <dbReference type="NCBI Taxonomy" id="2018698"/>
    <lineage>
        <taxon>Eukaryota</taxon>
        <taxon>Fungi</taxon>
        <taxon>Dikarya</taxon>
        <taxon>Basidiomycota</taxon>
        <taxon>Agaricomycotina</taxon>
        <taxon>Agaricomycetes</taxon>
        <taxon>Agaricomycetidae</taxon>
        <taxon>Agaricales</taxon>
        <taxon>Marasmiineae</taxon>
        <taxon>Mycenaceae</taxon>
        <taxon>Mycena</taxon>
    </lineage>
</organism>
<dbReference type="Proteomes" id="UP001295794">
    <property type="component" value="Unassembled WGS sequence"/>
</dbReference>
<protein>
    <submittedName>
        <fullName evidence="1">Uncharacterized protein</fullName>
    </submittedName>
</protein>
<evidence type="ECO:0000313" key="1">
    <source>
        <dbReference type="EMBL" id="CAK5266215.1"/>
    </source>
</evidence>
<comment type="caution">
    <text evidence="1">The sequence shown here is derived from an EMBL/GenBank/DDBJ whole genome shotgun (WGS) entry which is preliminary data.</text>
</comment>
<dbReference type="EMBL" id="CAVNYO010000108">
    <property type="protein sequence ID" value="CAK5266215.1"/>
    <property type="molecule type" value="Genomic_DNA"/>
</dbReference>
<gene>
    <name evidence="1" type="ORF">MYCIT1_LOCUS7829</name>
</gene>
<keyword evidence="2" id="KW-1185">Reference proteome</keyword>
<sequence>MGRRANYLTLADRKASKVVRDAKYVSSMRGQAQRRLTRSARKDKELEEMRTLPDTVTPPQQLIDYGTRAIPTENEFFQRAFSDPGTLDLSDCNRWLGIPPFISMQDDTPTHSPDYRAYTSNLKNVMHGVRAGLQQSMDAKSRTLFEKGQMNRLADDAGEAIARWEKAYKLREQGLYREDEFSREYEMLEHFLQWEARGYLTLYNMAFLSE</sequence>
<reference evidence="1" key="1">
    <citation type="submission" date="2023-11" db="EMBL/GenBank/DDBJ databases">
        <authorList>
            <person name="De Vega J J."/>
            <person name="De Vega J J."/>
        </authorList>
    </citation>
    <scope>NUCLEOTIDE SEQUENCE</scope>
</reference>
<dbReference type="AlphaFoldDB" id="A0AAD2JWU3"/>
<evidence type="ECO:0000313" key="2">
    <source>
        <dbReference type="Proteomes" id="UP001295794"/>
    </source>
</evidence>
<name>A0AAD2JWU3_9AGAR</name>